<evidence type="ECO:0000313" key="4">
    <source>
        <dbReference type="Proteomes" id="UP000315112"/>
    </source>
</evidence>
<evidence type="ECO:0008006" key="6">
    <source>
        <dbReference type="Google" id="ProtNLM"/>
    </source>
</evidence>
<evidence type="ECO:0000313" key="2">
    <source>
        <dbReference type="EMBL" id="QGZ39070.1"/>
    </source>
</evidence>
<accession>A0A562PT87</accession>
<sequence>MEKLTGTVTDLRHGKTVSYNPKTGTSVVHAAVFRLDGQLVKIVSTQEPLVIAEGQQLLVAGRRRGKLFVAYAHRNLTTGAEGHEGWATRLVVTILVVTAALWLAAQLGGDYMAVFAIVFVAAGGAMAWRSFEVVQAIVALRR</sequence>
<dbReference type="OrthoDB" id="8756246at2"/>
<feature type="transmembrane region" description="Helical" evidence="1">
    <location>
        <begin position="111"/>
        <end position="131"/>
    </location>
</feature>
<organism evidence="3 4">
    <name type="scientific">Pseudoduganella flava</name>
    <dbReference type="NCBI Taxonomy" id="871742"/>
    <lineage>
        <taxon>Bacteria</taxon>
        <taxon>Pseudomonadati</taxon>
        <taxon>Pseudomonadota</taxon>
        <taxon>Betaproteobacteria</taxon>
        <taxon>Burkholderiales</taxon>
        <taxon>Oxalobacteraceae</taxon>
        <taxon>Telluria group</taxon>
        <taxon>Pseudoduganella</taxon>
    </lineage>
</organism>
<keyword evidence="5" id="KW-1185">Reference proteome</keyword>
<name>A0A562PT87_9BURK</name>
<protein>
    <recommendedName>
        <fullName evidence="6">NfeD-like C-terminal domain-containing protein</fullName>
    </recommendedName>
</protein>
<keyword evidence="1" id="KW-1133">Transmembrane helix</keyword>
<proteinExistence type="predicted"/>
<dbReference type="Proteomes" id="UP000315112">
    <property type="component" value="Unassembled WGS sequence"/>
</dbReference>
<dbReference type="AlphaFoldDB" id="A0A562PT87"/>
<reference evidence="3 4" key="1">
    <citation type="journal article" date="2015" name="Stand. Genomic Sci.">
        <title>Genomic Encyclopedia of Bacterial and Archaeal Type Strains, Phase III: the genomes of soil and plant-associated and newly described type strains.</title>
        <authorList>
            <person name="Whitman W.B."/>
            <person name="Woyke T."/>
            <person name="Klenk H.P."/>
            <person name="Zhou Y."/>
            <person name="Lilburn T.G."/>
            <person name="Beck B.J."/>
            <person name="De Vos P."/>
            <person name="Vandamme P."/>
            <person name="Eisen J.A."/>
            <person name="Garrity G."/>
            <person name="Hugenholtz P."/>
            <person name="Kyrpides N.C."/>
        </authorList>
    </citation>
    <scope>NUCLEOTIDE SEQUENCE [LARGE SCALE GENOMIC DNA]</scope>
    <source>
        <strain evidence="3 4">CGMCC 1.10685</strain>
    </source>
</reference>
<keyword evidence="1" id="KW-0812">Transmembrane</keyword>
<dbReference type="RefSeq" id="WP_145875652.1">
    <property type="nucleotide sequence ID" value="NZ_CP046904.1"/>
</dbReference>
<evidence type="ECO:0000256" key="1">
    <source>
        <dbReference type="SAM" id="Phobius"/>
    </source>
</evidence>
<evidence type="ECO:0000313" key="5">
    <source>
        <dbReference type="Proteomes" id="UP000437862"/>
    </source>
</evidence>
<dbReference type="Proteomes" id="UP000437862">
    <property type="component" value="Chromosome"/>
</dbReference>
<reference evidence="2 5" key="3">
    <citation type="submission" date="2019-12" db="EMBL/GenBank/DDBJ databases">
        <title>Draft Genome Sequences of Six Type Strains of the Genus Massilia.</title>
        <authorList>
            <person name="Miess H."/>
            <person name="Frediansyah A."/>
            <person name="Goeker M."/>
            <person name="Gross H."/>
        </authorList>
    </citation>
    <scope>NUCLEOTIDE SEQUENCE [LARGE SCALE GENOMIC DNA]</scope>
    <source>
        <strain evidence="2 5">DSM 26639</strain>
    </source>
</reference>
<keyword evidence="1" id="KW-0472">Membrane</keyword>
<feature type="transmembrane region" description="Helical" evidence="1">
    <location>
        <begin position="86"/>
        <end position="105"/>
    </location>
</feature>
<reference evidence="3" key="2">
    <citation type="submission" date="2019-07" db="EMBL/GenBank/DDBJ databases">
        <authorList>
            <person name="Whitman W."/>
            <person name="Huntemann M."/>
            <person name="Clum A."/>
            <person name="Pillay M."/>
            <person name="Palaniappan K."/>
            <person name="Varghese N."/>
            <person name="Mikhailova N."/>
            <person name="Stamatis D."/>
            <person name="Reddy T."/>
            <person name="Daum C."/>
            <person name="Shapiro N."/>
            <person name="Ivanova N."/>
            <person name="Kyrpides N."/>
            <person name="Woyke T."/>
        </authorList>
    </citation>
    <scope>NUCLEOTIDE SEQUENCE</scope>
    <source>
        <strain evidence="3">CGMCC 1.10685</strain>
    </source>
</reference>
<dbReference type="EMBL" id="VLKW01000004">
    <property type="protein sequence ID" value="TWI47651.1"/>
    <property type="molecule type" value="Genomic_DNA"/>
</dbReference>
<dbReference type="EMBL" id="CP046904">
    <property type="protein sequence ID" value="QGZ39070.1"/>
    <property type="molecule type" value="Genomic_DNA"/>
</dbReference>
<evidence type="ECO:0000313" key="3">
    <source>
        <dbReference type="EMBL" id="TWI47651.1"/>
    </source>
</evidence>
<gene>
    <name evidence="2" type="ORF">GO485_08450</name>
    <name evidence="3" type="ORF">IP92_02711</name>
</gene>